<evidence type="ECO:0000313" key="3">
    <source>
        <dbReference type="Proteomes" id="UP001056425"/>
    </source>
</evidence>
<dbReference type="EMBL" id="CP080572">
    <property type="protein sequence ID" value="USG99384.1"/>
    <property type="molecule type" value="Genomic_DNA"/>
</dbReference>
<sequence>MEELYKQILEKKKQLEFRLTEGEILVQLIQRAKELSSESKRLFDKLDENSKKLLAQQDLVFSIEKEFSPPRLSMATGIDGSFQVVGGLGGKWYVPLSSVTIYFEDYLSKKPTIKYFATIETIEAIDESQAKKYASYLMLGLETDEIDKFVSKTPESSYIFLDGPIVDPPVMSENPYLDPSHYTEVRVDAIKNGIIHGHILVGCMKRIRDRQFVYYLEKIFDTNLSIFHNDLYLVGSLFKQYRTQNNFYGPLYTEPFVQDKINTDDMYRKYYQKGIHIYSFFYQKDAFSSILRVDIAQLDNKINKREFTDLLNALTFWILPGHGLPLPALLAHEKCTIKEGCAQVLYDEILTKESTENPLFKLWIR</sequence>
<dbReference type="AlphaFoldDB" id="A0A9E7M8K2"/>
<feature type="domain" description="NurA" evidence="1">
    <location>
        <begin position="77"/>
        <end position="334"/>
    </location>
</feature>
<reference evidence="2 3" key="1">
    <citation type="submission" date="2021-08" db="EMBL/GenBank/DDBJ databases">
        <title>Thermococcus onnuriiensis IOH2.</title>
        <authorList>
            <person name="Park Y.-J."/>
        </authorList>
    </citation>
    <scope>NUCLEOTIDE SEQUENCE [LARGE SCALE GENOMIC DNA]</scope>
    <source>
        <strain evidence="2 3">IOH2</strain>
    </source>
</reference>
<name>A0A9E7M8K2_9EURY</name>
<evidence type="ECO:0000259" key="1">
    <source>
        <dbReference type="Pfam" id="PF09376"/>
    </source>
</evidence>
<protein>
    <submittedName>
        <fullName evidence="2">DNA double-strand break repair nuclease NurA</fullName>
    </submittedName>
</protein>
<dbReference type="GeneID" id="72778196"/>
<organism evidence="2 3">
    <name type="scientific">Thermococcus argininiproducens</name>
    <dbReference type="NCBI Taxonomy" id="2866384"/>
    <lineage>
        <taxon>Archaea</taxon>
        <taxon>Methanobacteriati</taxon>
        <taxon>Methanobacteriota</taxon>
        <taxon>Thermococci</taxon>
        <taxon>Thermococcales</taxon>
        <taxon>Thermococcaceae</taxon>
        <taxon>Thermococcus</taxon>
    </lineage>
</organism>
<accession>A0A9E7M8K2</accession>
<dbReference type="RefSeq" id="WP_251948184.1">
    <property type="nucleotide sequence ID" value="NZ_CP080572.1"/>
</dbReference>
<keyword evidence="3" id="KW-1185">Reference proteome</keyword>
<dbReference type="Proteomes" id="UP001056425">
    <property type="component" value="Chromosome"/>
</dbReference>
<evidence type="ECO:0000313" key="2">
    <source>
        <dbReference type="EMBL" id="USG99384.1"/>
    </source>
</evidence>
<dbReference type="Pfam" id="PF09376">
    <property type="entry name" value="NurA"/>
    <property type="match status" value="1"/>
</dbReference>
<proteinExistence type="predicted"/>
<dbReference type="InterPro" id="IPR018977">
    <property type="entry name" value="NurA_domain"/>
</dbReference>
<dbReference type="KEGG" id="thei:K1720_07575"/>
<gene>
    <name evidence="2" type="ORF">K1720_07575</name>
</gene>